<organism evidence="3 4">
    <name type="scientific">Cystoisospora suis</name>
    <dbReference type="NCBI Taxonomy" id="483139"/>
    <lineage>
        <taxon>Eukaryota</taxon>
        <taxon>Sar</taxon>
        <taxon>Alveolata</taxon>
        <taxon>Apicomplexa</taxon>
        <taxon>Conoidasida</taxon>
        <taxon>Coccidia</taxon>
        <taxon>Eucoccidiorida</taxon>
        <taxon>Eimeriorina</taxon>
        <taxon>Sarcocystidae</taxon>
        <taxon>Cystoisospora</taxon>
    </lineage>
</organism>
<dbReference type="AlphaFoldDB" id="A0A2C6KU26"/>
<evidence type="ECO:0000256" key="2">
    <source>
        <dbReference type="SAM" id="Phobius"/>
    </source>
</evidence>
<keyword evidence="4" id="KW-1185">Reference proteome</keyword>
<proteinExistence type="predicted"/>
<dbReference type="GeneID" id="94429147"/>
<name>A0A2C6KU26_9APIC</name>
<sequence length="407" mass="45454">MLSKTMRLTKFSLRVREDLRLWALFRSVPRHCQNMATVCRLAVEIVFAFLFCLVAISCSFLVWLLPSGAAAAPARVVPRPPWLTDESSRDPAEEKQRLKRRNDHRMLLPALKKEIEDVSRIMPPLRATQSRASKQQLLLLSLHPDNKAGGASLQELRNKSDEMALVCAEECSTATSTDTPDGSEDSGDDDEELEEGRIQRPYHSLFSPLCDKSTQARHHGNRAQKPVGDNGPEIDVSELNKQQRSCCPLGPPVRGETESRSQSQAVWGGEKNGRGGVPGQRVTREEQEACLACARSALAFKLGRYRLRRRYPGRRRKKSSITPQPEGGTLCYMEDNQVDPPPHGLNWIGDLVCRSVQSETNVEDDAEKWPLQISTLCPDADLHQDSEGGLFPSELHILPSFAGLTWN</sequence>
<dbReference type="VEuPathDB" id="ToxoDB:CSUI_005766"/>
<keyword evidence="2" id="KW-0812">Transmembrane</keyword>
<dbReference type="EMBL" id="MIGC01002785">
    <property type="protein sequence ID" value="PHJ20399.1"/>
    <property type="molecule type" value="Genomic_DNA"/>
</dbReference>
<feature type="region of interest" description="Disordered" evidence="1">
    <location>
        <begin position="171"/>
        <end position="195"/>
    </location>
</feature>
<gene>
    <name evidence="3" type="ORF">CSUI_005766</name>
</gene>
<dbReference type="Proteomes" id="UP000221165">
    <property type="component" value="Unassembled WGS sequence"/>
</dbReference>
<feature type="transmembrane region" description="Helical" evidence="2">
    <location>
        <begin position="41"/>
        <end position="65"/>
    </location>
</feature>
<keyword evidence="2" id="KW-1133">Transmembrane helix</keyword>
<evidence type="ECO:0000313" key="3">
    <source>
        <dbReference type="EMBL" id="PHJ20399.1"/>
    </source>
</evidence>
<dbReference type="RefSeq" id="XP_067922087.1">
    <property type="nucleotide sequence ID" value="XM_068065936.1"/>
</dbReference>
<comment type="caution">
    <text evidence="3">The sequence shown here is derived from an EMBL/GenBank/DDBJ whole genome shotgun (WGS) entry which is preliminary data.</text>
</comment>
<feature type="region of interest" description="Disordered" evidence="1">
    <location>
        <begin position="214"/>
        <end position="281"/>
    </location>
</feature>
<reference evidence="3 4" key="1">
    <citation type="journal article" date="2017" name="Int. J. Parasitol.">
        <title>The genome of the protozoan parasite Cystoisospora suis and a reverse vaccinology approach to identify vaccine candidates.</title>
        <authorList>
            <person name="Palmieri N."/>
            <person name="Shrestha A."/>
            <person name="Ruttkowski B."/>
            <person name="Beck T."/>
            <person name="Vogl C."/>
            <person name="Tomley F."/>
            <person name="Blake D.P."/>
            <person name="Joachim A."/>
        </authorList>
    </citation>
    <scope>NUCLEOTIDE SEQUENCE [LARGE SCALE GENOMIC DNA]</scope>
    <source>
        <strain evidence="3 4">Wien I</strain>
    </source>
</reference>
<feature type="region of interest" description="Disordered" evidence="1">
    <location>
        <begin position="80"/>
        <end position="103"/>
    </location>
</feature>
<evidence type="ECO:0008006" key="5">
    <source>
        <dbReference type="Google" id="ProtNLM"/>
    </source>
</evidence>
<evidence type="ECO:0000256" key="1">
    <source>
        <dbReference type="SAM" id="MobiDB-lite"/>
    </source>
</evidence>
<accession>A0A2C6KU26</accession>
<evidence type="ECO:0000313" key="4">
    <source>
        <dbReference type="Proteomes" id="UP000221165"/>
    </source>
</evidence>
<protein>
    <recommendedName>
        <fullName evidence="5">Transmembrane protein</fullName>
    </recommendedName>
</protein>
<feature type="compositionally biased region" description="Basic and acidic residues" evidence="1">
    <location>
        <begin position="86"/>
        <end position="96"/>
    </location>
</feature>
<keyword evidence="2" id="KW-0472">Membrane</keyword>
<feature type="compositionally biased region" description="Acidic residues" evidence="1">
    <location>
        <begin position="181"/>
        <end position="194"/>
    </location>
</feature>